<keyword evidence="3" id="KW-1185">Reference proteome</keyword>
<evidence type="ECO:0000313" key="2">
    <source>
        <dbReference type="EMBL" id="GMN34042.1"/>
    </source>
</evidence>
<feature type="compositionally biased region" description="Polar residues" evidence="1">
    <location>
        <begin position="32"/>
        <end position="47"/>
    </location>
</feature>
<sequence>MINDSDDKATTESERDKARGTMRKEKSLRSMVHQTTSAKEARSTNTEHSPRHIDHRIIATSRGKDPQVECPLDSLKWQLKKHQNKNKK</sequence>
<dbReference type="AlphaFoldDB" id="A0AA87ZGD2"/>
<feature type="compositionally biased region" description="Basic and acidic residues" evidence="1">
    <location>
        <begin position="48"/>
        <end position="67"/>
    </location>
</feature>
<dbReference type="EMBL" id="BTGU01000004">
    <property type="protein sequence ID" value="GMN34042.1"/>
    <property type="molecule type" value="Genomic_DNA"/>
</dbReference>
<gene>
    <name evidence="2" type="ORF">TIFTF001_004472</name>
</gene>
<reference evidence="2" key="1">
    <citation type="submission" date="2023-07" db="EMBL/GenBank/DDBJ databases">
        <title>draft genome sequence of fig (Ficus carica).</title>
        <authorList>
            <person name="Takahashi T."/>
            <person name="Nishimura K."/>
        </authorList>
    </citation>
    <scope>NUCLEOTIDE SEQUENCE</scope>
</reference>
<feature type="region of interest" description="Disordered" evidence="1">
    <location>
        <begin position="1"/>
        <end position="69"/>
    </location>
</feature>
<evidence type="ECO:0000256" key="1">
    <source>
        <dbReference type="SAM" id="MobiDB-lite"/>
    </source>
</evidence>
<dbReference type="Proteomes" id="UP001187192">
    <property type="component" value="Unassembled WGS sequence"/>
</dbReference>
<accession>A0AA87ZGD2</accession>
<comment type="caution">
    <text evidence="2">The sequence shown here is derived from an EMBL/GenBank/DDBJ whole genome shotgun (WGS) entry which is preliminary data.</text>
</comment>
<protein>
    <submittedName>
        <fullName evidence="2">Uncharacterized protein</fullName>
    </submittedName>
</protein>
<evidence type="ECO:0000313" key="3">
    <source>
        <dbReference type="Proteomes" id="UP001187192"/>
    </source>
</evidence>
<feature type="compositionally biased region" description="Basic and acidic residues" evidence="1">
    <location>
        <begin position="1"/>
        <end position="28"/>
    </location>
</feature>
<proteinExistence type="predicted"/>
<name>A0AA87ZGD2_FICCA</name>
<organism evidence="2 3">
    <name type="scientific">Ficus carica</name>
    <name type="common">Common fig</name>
    <dbReference type="NCBI Taxonomy" id="3494"/>
    <lineage>
        <taxon>Eukaryota</taxon>
        <taxon>Viridiplantae</taxon>
        <taxon>Streptophyta</taxon>
        <taxon>Embryophyta</taxon>
        <taxon>Tracheophyta</taxon>
        <taxon>Spermatophyta</taxon>
        <taxon>Magnoliopsida</taxon>
        <taxon>eudicotyledons</taxon>
        <taxon>Gunneridae</taxon>
        <taxon>Pentapetalae</taxon>
        <taxon>rosids</taxon>
        <taxon>fabids</taxon>
        <taxon>Rosales</taxon>
        <taxon>Moraceae</taxon>
        <taxon>Ficeae</taxon>
        <taxon>Ficus</taxon>
    </lineage>
</organism>